<evidence type="ECO:0000256" key="10">
    <source>
        <dbReference type="ARBA" id="ARBA00023143"/>
    </source>
</evidence>
<dbReference type="PRINTS" id="PR01302">
    <property type="entry name" value="TYPE3IMPPROT"/>
</dbReference>
<name>A0A841L923_9SPHN</name>
<keyword evidence="11 12" id="KW-1006">Bacterial flagellum protein export</keyword>
<feature type="transmembrane region" description="Helical" evidence="12">
    <location>
        <begin position="204"/>
        <end position="225"/>
    </location>
</feature>
<comment type="similarity">
    <text evidence="1 12">Belongs to the FliP/MopC/SpaP family.</text>
</comment>
<dbReference type="NCBIfam" id="TIGR01103">
    <property type="entry name" value="fliP"/>
    <property type="match status" value="1"/>
</dbReference>
<dbReference type="InterPro" id="IPR005837">
    <property type="entry name" value="FliP"/>
</dbReference>
<keyword evidence="13" id="KW-0969">Cilium</keyword>
<keyword evidence="13" id="KW-0282">Flagellum</keyword>
<keyword evidence="4 12" id="KW-1003">Cell membrane</keyword>
<dbReference type="PRINTS" id="PR00951">
    <property type="entry name" value="FLGBIOSNFLIP"/>
</dbReference>
<organism evidence="13 14">
    <name type="scientific">Polymorphobacter multimanifer</name>
    <dbReference type="NCBI Taxonomy" id="1070431"/>
    <lineage>
        <taxon>Bacteria</taxon>
        <taxon>Pseudomonadati</taxon>
        <taxon>Pseudomonadota</taxon>
        <taxon>Alphaproteobacteria</taxon>
        <taxon>Sphingomonadales</taxon>
        <taxon>Sphingosinicellaceae</taxon>
        <taxon>Polymorphobacter</taxon>
    </lineage>
</organism>
<evidence type="ECO:0000256" key="6">
    <source>
        <dbReference type="ARBA" id="ARBA00022795"/>
    </source>
</evidence>
<feature type="transmembrane region" description="Helical" evidence="12">
    <location>
        <begin position="71"/>
        <end position="90"/>
    </location>
</feature>
<dbReference type="NCBIfam" id="NF009438">
    <property type="entry name" value="PRK12797.1"/>
    <property type="match status" value="1"/>
</dbReference>
<evidence type="ECO:0000256" key="1">
    <source>
        <dbReference type="ARBA" id="ARBA00006257"/>
    </source>
</evidence>
<dbReference type="InterPro" id="IPR005838">
    <property type="entry name" value="T3SS_IM_P"/>
</dbReference>
<keyword evidence="9 12" id="KW-0472">Membrane</keyword>
<feature type="transmembrane region" description="Helical" evidence="12">
    <location>
        <begin position="27"/>
        <end position="59"/>
    </location>
</feature>
<evidence type="ECO:0000256" key="12">
    <source>
        <dbReference type="RuleBase" id="RU362069"/>
    </source>
</evidence>
<dbReference type="PANTHER" id="PTHR30587">
    <property type="entry name" value="FLAGELLAR BIOSYNTHETIC PROTEIN FLIP"/>
    <property type="match status" value="1"/>
</dbReference>
<evidence type="ECO:0000256" key="9">
    <source>
        <dbReference type="ARBA" id="ARBA00023136"/>
    </source>
</evidence>
<gene>
    <name evidence="12" type="primary">fliP</name>
    <name evidence="13" type="ORF">FHS79_000489</name>
</gene>
<keyword evidence="13" id="KW-0966">Cell projection</keyword>
<evidence type="ECO:0000256" key="5">
    <source>
        <dbReference type="ARBA" id="ARBA00022692"/>
    </source>
</evidence>
<comment type="subcellular location">
    <subcellularLocation>
        <location evidence="12">Cell membrane</location>
        <topology evidence="12">Multi-pass membrane protein</topology>
    </subcellularLocation>
    <subcellularLocation>
        <location evidence="12">Bacterial flagellum basal body</location>
    </subcellularLocation>
</comment>
<comment type="function">
    <text evidence="12">Plays a role in the flagellum-specific transport system.</text>
</comment>
<sequence>MAALMVQAVPSLPGGLPSAVPSLSGAIQILLVMSALTLLPAALLMMTCFTRIVIVLAILRQALGLGQSPPNQLLVGIALLMTVFIMRPGLERIHDGAYKPLMDGQIPAELALGRAGDELKGFMLGQTREADLRKFAEIARAGPFASPDDVPLPVVLPAFVASELKTALQIGFVIYLPFLVIDLIISSILMSMGMMMVSPATVSLPVKLALFVMVDGWSLVLGALAKSFGGG</sequence>
<keyword evidence="3 12" id="KW-0813">Transport</keyword>
<protein>
    <recommendedName>
        <fullName evidence="2 12">Flagellar biosynthetic protein FliP</fullName>
    </recommendedName>
</protein>
<keyword evidence="8 12" id="KW-1133">Transmembrane helix</keyword>
<dbReference type="EMBL" id="JACIIV010000003">
    <property type="protein sequence ID" value="MBB6226335.1"/>
    <property type="molecule type" value="Genomic_DNA"/>
</dbReference>
<dbReference type="GO" id="GO:0009306">
    <property type="term" value="P:protein secretion"/>
    <property type="evidence" value="ECO:0007669"/>
    <property type="project" value="UniProtKB-UniRule"/>
</dbReference>
<comment type="caution">
    <text evidence="13">The sequence shown here is derived from an EMBL/GenBank/DDBJ whole genome shotgun (WGS) entry which is preliminary data.</text>
</comment>
<evidence type="ECO:0000256" key="3">
    <source>
        <dbReference type="ARBA" id="ARBA00022448"/>
    </source>
</evidence>
<reference evidence="13 14" key="1">
    <citation type="submission" date="2020-08" db="EMBL/GenBank/DDBJ databases">
        <title>Genomic Encyclopedia of Type Strains, Phase IV (KMG-IV): sequencing the most valuable type-strain genomes for metagenomic binning, comparative biology and taxonomic classification.</title>
        <authorList>
            <person name="Goeker M."/>
        </authorList>
    </citation>
    <scope>NUCLEOTIDE SEQUENCE [LARGE SCALE GENOMIC DNA]</scope>
    <source>
        <strain evidence="13 14">DSM 102189</strain>
    </source>
</reference>
<proteinExistence type="inferred from homology"/>
<dbReference type="GO" id="GO:0005886">
    <property type="term" value="C:plasma membrane"/>
    <property type="evidence" value="ECO:0007669"/>
    <property type="project" value="UniProtKB-SubCell"/>
</dbReference>
<dbReference type="Pfam" id="PF00813">
    <property type="entry name" value="FliP"/>
    <property type="match status" value="1"/>
</dbReference>
<feature type="transmembrane region" description="Helical" evidence="12">
    <location>
        <begin position="172"/>
        <end position="192"/>
    </location>
</feature>
<dbReference type="PANTHER" id="PTHR30587:SF0">
    <property type="entry name" value="FLAGELLAR BIOSYNTHETIC PROTEIN FLIP"/>
    <property type="match status" value="1"/>
</dbReference>
<evidence type="ECO:0000313" key="13">
    <source>
        <dbReference type="EMBL" id="MBB6226335.1"/>
    </source>
</evidence>
<evidence type="ECO:0000256" key="7">
    <source>
        <dbReference type="ARBA" id="ARBA00022927"/>
    </source>
</evidence>
<evidence type="ECO:0000256" key="11">
    <source>
        <dbReference type="ARBA" id="ARBA00023225"/>
    </source>
</evidence>
<evidence type="ECO:0000313" key="14">
    <source>
        <dbReference type="Proteomes" id="UP000538147"/>
    </source>
</evidence>
<keyword evidence="5 12" id="KW-0812">Transmembrane</keyword>
<dbReference type="GO" id="GO:0044781">
    <property type="term" value="P:bacterial-type flagellum organization"/>
    <property type="evidence" value="ECO:0007669"/>
    <property type="project" value="UniProtKB-UniRule"/>
</dbReference>
<dbReference type="RefSeq" id="WP_243452596.1">
    <property type="nucleotide sequence ID" value="NZ_BMOX01000129.1"/>
</dbReference>
<dbReference type="AlphaFoldDB" id="A0A841L923"/>
<evidence type="ECO:0000256" key="8">
    <source>
        <dbReference type="ARBA" id="ARBA00022989"/>
    </source>
</evidence>
<keyword evidence="6 12" id="KW-1005">Bacterial flagellum biogenesis</keyword>
<accession>A0A841L923</accession>
<dbReference type="GO" id="GO:0009425">
    <property type="term" value="C:bacterial-type flagellum basal body"/>
    <property type="evidence" value="ECO:0007669"/>
    <property type="project" value="UniProtKB-SubCell"/>
</dbReference>
<keyword evidence="14" id="KW-1185">Reference proteome</keyword>
<dbReference type="Proteomes" id="UP000538147">
    <property type="component" value="Unassembled WGS sequence"/>
</dbReference>
<evidence type="ECO:0000256" key="2">
    <source>
        <dbReference type="ARBA" id="ARBA00021714"/>
    </source>
</evidence>
<evidence type="ECO:0000256" key="4">
    <source>
        <dbReference type="ARBA" id="ARBA00022475"/>
    </source>
</evidence>
<keyword evidence="7 12" id="KW-0653">Protein transport</keyword>
<keyword evidence="10" id="KW-0975">Bacterial flagellum</keyword>